<gene>
    <name evidence="1" type="ORF">MUK42_19257</name>
</gene>
<evidence type="ECO:0000313" key="2">
    <source>
        <dbReference type="Proteomes" id="UP001055439"/>
    </source>
</evidence>
<dbReference type="EMBL" id="CP097507">
    <property type="protein sequence ID" value="URE03490.1"/>
    <property type="molecule type" value="Genomic_DNA"/>
</dbReference>
<sequence>MGKMLSSGYGNNRWQEEDEAVCLEDSRLIGGLFYAWRKKIDLFSSEHNVVDSSAITMGSFRARTHANSYCSCLHVALLEWRERTTKTPWWMGRKANQSQAETSCFKHAAADPILVRAVLSGGRLG</sequence>
<accession>A0A9E7FW76</accession>
<protein>
    <submittedName>
        <fullName evidence="1">Uncharacterized protein</fullName>
    </submittedName>
</protein>
<proteinExistence type="predicted"/>
<evidence type="ECO:0000313" key="1">
    <source>
        <dbReference type="EMBL" id="URE03490.1"/>
    </source>
</evidence>
<dbReference type="AlphaFoldDB" id="A0A9E7FW76"/>
<reference evidence="1" key="1">
    <citation type="submission" date="2022-05" db="EMBL/GenBank/DDBJ databases">
        <title>The Musa troglodytarum L. genome provides insights into the mechanism of non-climacteric behaviour and enrichment of carotenoids.</title>
        <authorList>
            <person name="Wang J."/>
        </authorList>
    </citation>
    <scope>NUCLEOTIDE SEQUENCE</scope>
    <source>
        <tissue evidence="1">Leaf</tissue>
    </source>
</reference>
<keyword evidence="2" id="KW-1185">Reference proteome</keyword>
<dbReference type="Proteomes" id="UP001055439">
    <property type="component" value="Chromosome 5"/>
</dbReference>
<name>A0A9E7FW76_9LILI</name>
<organism evidence="1 2">
    <name type="scientific">Musa troglodytarum</name>
    <name type="common">fe'i banana</name>
    <dbReference type="NCBI Taxonomy" id="320322"/>
    <lineage>
        <taxon>Eukaryota</taxon>
        <taxon>Viridiplantae</taxon>
        <taxon>Streptophyta</taxon>
        <taxon>Embryophyta</taxon>
        <taxon>Tracheophyta</taxon>
        <taxon>Spermatophyta</taxon>
        <taxon>Magnoliopsida</taxon>
        <taxon>Liliopsida</taxon>
        <taxon>Zingiberales</taxon>
        <taxon>Musaceae</taxon>
        <taxon>Musa</taxon>
    </lineage>
</organism>